<dbReference type="SUPFAM" id="SSF55811">
    <property type="entry name" value="Nudix"/>
    <property type="match status" value="1"/>
</dbReference>
<dbReference type="AlphaFoldDB" id="A0A4P5PEG6"/>
<gene>
    <name evidence="4" type="primary">mutT</name>
    <name evidence="4" type="ORF">NRIC_19130</name>
</gene>
<accession>A0A4P5PEG6</accession>
<comment type="caution">
    <text evidence="4">The sequence shown here is derived from an EMBL/GenBank/DDBJ whole genome shotgun (WGS) entry which is preliminary data.</text>
</comment>
<dbReference type="GO" id="GO:0016787">
    <property type="term" value="F:hydrolase activity"/>
    <property type="evidence" value="ECO:0007669"/>
    <property type="project" value="UniProtKB-KW"/>
</dbReference>
<reference evidence="5" key="1">
    <citation type="submission" date="2019-02" db="EMBL/GenBank/DDBJ databases">
        <title>Draft genome sequence of Enterococcus sp. Gos25-1.</title>
        <authorList>
            <person name="Tanaka N."/>
            <person name="Shiwa Y."/>
            <person name="Fujita N."/>
        </authorList>
    </citation>
    <scope>NUCLEOTIDE SEQUENCE [LARGE SCALE GENOMIC DNA]</scope>
    <source>
        <strain evidence="5">Gos25-1</strain>
    </source>
</reference>
<dbReference type="EMBL" id="BJCC01000014">
    <property type="protein sequence ID" value="GCF94022.1"/>
    <property type="molecule type" value="Genomic_DNA"/>
</dbReference>
<comment type="cofactor">
    <cofactor evidence="1">
        <name>Mg(2+)</name>
        <dbReference type="ChEBI" id="CHEBI:18420"/>
    </cofactor>
</comment>
<dbReference type="Proteomes" id="UP000290567">
    <property type="component" value="Unassembled WGS sequence"/>
</dbReference>
<dbReference type="PROSITE" id="PS51462">
    <property type="entry name" value="NUDIX"/>
    <property type="match status" value="1"/>
</dbReference>
<dbReference type="PANTHER" id="PTHR43046:SF2">
    <property type="entry name" value="8-OXO-DGTP DIPHOSPHATASE-RELATED"/>
    <property type="match status" value="1"/>
</dbReference>
<dbReference type="Pfam" id="PF00293">
    <property type="entry name" value="NUDIX"/>
    <property type="match status" value="1"/>
</dbReference>
<feature type="domain" description="Nudix hydrolase" evidence="3">
    <location>
        <begin position="20"/>
        <end position="143"/>
    </location>
</feature>
<keyword evidence="5" id="KW-1185">Reference proteome</keyword>
<proteinExistence type="predicted"/>
<dbReference type="InterPro" id="IPR000086">
    <property type="entry name" value="NUDIX_hydrolase_dom"/>
</dbReference>
<evidence type="ECO:0000256" key="2">
    <source>
        <dbReference type="ARBA" id="ARBA00022801"/>
    </source>
</evidence>
<name>A0A4P5PEG6_9ENTE</name>
<evidence type="ECO:0000313" key="5">
    <source>
        <dbReference type="Proteomes" id="UP000290567"/>
    </source>
</evidence>
<dbReference type="PANTHER" id="PTHR43046">
    <property type="entry name" value="GDP-MANNOSE MANNOSYL HYDROLASE"/>
    <property type="match status" value="1"/>
</dbReference>
<dbReference type="Gene3D" id="3.90.79.10">
    <property type="entry name" value="Nucleoside Triphosphate Pyrophosphohydrolase"/>
    <property type="match status" value="1"/>
</dbReference>
<organism evidence="4 5">
    <name type="scientific">Enterococcus florum</name>
    <dbReference type="NCBI Taxonomy" id="2480627"/>
    <lineage>
        <taxon>Bacteria</taxon>
        <taxon>Bacillati</taxon>
        <taxon>Bacillota</taxon>
        <taxon>Bacilli</taxon>
        <taxon>Lactobacillales</taxon>
        <taxon>Enterococcaceae</taxon>
        <taxon>Enterococcus</taxon>
    </lineage>
</organism>
<dbReference type="InterPro" id="IPR015797">
    <property type="entry name" value="NUDIX_hydrolase-like_dom_sf"/>
</dbReference>
<evidence type="ECO:0000259" key="3">
    <source>
        <dbReference type="PROSITE" id="PS51462"/>
    </source>
</evidence>
<keyword evidence="2" id="KW-0378">Hydrolase</keyword>
<evidence type="ECO:0000313" key="4">
    <source>
        <dbReference type="EMBL" id="GCF94022.1"/>
    </source>
</evidence>
<protein>
    <submittedName>
        <fullName evidence="4">Putative 8-oxo-dGTP diphosphatase</fullName>
    </submittedName>
</protein>
<sequence length="167" mass="19517">MTEVFGKSKVKLRHTLKVVKKVKKAYAIIIRNGLILLVRRPGVLIWELPGGQLLPNEGEREGIKRMIDEDLGFKSEILELVGIYSKESEEDITYVYTAKEAQSQSNMDSHMYVAFSFFDIHNLPLNIFFDQKRQIRDYLSGKYPVRLRLKESKLTVWLKTKLKQKKK</sequence>
<evidence type="ECO:0000256" key="1">
    <source>
        <dbReference type="ARBA" id="ARBA00001946"/>
    </source>
</evidence>